<evidence type="ECO:0000313" key="2">
    <source>
        <dbReference type="EMBL" id="MFC7384921.1"/>
    </source>
</evidence>
<dbReference type="CDD" id="cd00093">
    <property type="entry name" value="HTH_XRE"/>
    <property type="match status" value="1"/>
</dbReference>
<evidence type="ECO:0000313" key="3">
    <source>
        <dbReference type="Proteomes" id="UP001596496"/>
    </source>
</evidence>
<dbReference type="PROSITE" id="PS50943">
    <property type="entry name" value="HTH_CROC1"/>
    <property type="match status" value="1"/>
</dbReference>
<dbReference type="PANTHER" id="PTHR35010">
    <property type="entry name" value="BLL4672 PROTEIN-RELATED"/>
    <property type="match status" value="1"/>
</dbReference>
<dbReference type="Pfam" id="PF13560">
    <property type="entry name" value="HTH_31"/>
    <property type="match status" value="1"/>
</dbReference>
<dbReference type="Gene3D" id="1.10.260.40">
    <property type="entry name" value="lambda repressor-like DNA-binding domains"/>
    <property type="match status" value="1"/>
</dbReference>
<dbReference type="SMART" id="SM00530">
    <property type="entry name" value="HTH_XRE"/>
    <property type="match status" value="1"/>
</dbReference>
<accession>A0ABW2P8Y7</accession>
<name>A0ABW2P8Y7_9ACTN</name>
<dbReference type="InterPro" id="IPR041413">
    <property type="entry name" value="MLTR_LBD"/>
</dbReference>
<dbReference type="Gene3D" id="3.30.450.180">
    <property type="match status" value="1"/>
</dbReference>
<dbReference type="PANTHER" id="PTHR35010:SF2">
    <property type="entry name" value="BLL4672 PROTEIN"/>
    <property type="match status" value="1"/>
</dbReference>
<dbReference type="InterPro" id="IPR010982">
    <property type="entry name" value="Lambda_DNA-bd_dom_sf"/>
</dbReference>
<dbReference type="EMBL" id="JBHTCG010000015">
    <property type="protein sequence ID" value="MFC7384921.1"/>
    <property type="molecule type" value="Genomic_DNA"/>
</dbReference>
<dbReference type="SUPFAM" id="SSF47413">
    <property type="entry name" value="lambda repressor-like DNA-binding domains"/>
    <property type="match status" value="1"/>
</dbReference>
<dbReference type="Proteomes" id="UP001596496">
    <property type="component" value="Unassembled WGS sequence"/>
</dbReference>
<evidence type="ECO:0000259" key="1">
    <source>
        <dbReference type="PROSITE" id="PS50943"/>
    </source>
</evidence>
<feature type="domain" description="HTH cro/C1-type" evidence="1">
    <location>
        <begin position="35"/>
        <end position="82"/>
    </location>
</feature>
<dbReference type="InterPro" id="IPR001387">
    <property type="entry name" value="Cro/C1-type_HTH"/>
</dbReference>
<gene>
    <name evidence="2" type="ORF">ACFQSB_22105</name>
</gene>
<organism evidence="2 3">
    <name type="scientific">Sphaerisporangium rhizosphaerae</name>
    <dbReference type="NCBI Taxonomy" id="2269375"/>
    <lineage>
        <taxon>Bacteria</taxon>
        <taxon>Bacillati</taxon>
        <taxon>Actinomycetota</taxon>
        <taxon>Actinomycetes</taxon>
        <taxon>Streptosporangiales</taxon>
        <taxon>Streptosporangiaceae</taxon>
        <taxon>Sphaerisporangium</taxon>
    </lineage>
</organism>
<comment type="caution">
    <text evidence="2">The sequence shown here is derived from an EMBL/GenBank/DDBJ whole genome shotgun (WGS) entry which is preliminary data.</text>
</comment>
<reference evidence="3" key="1">
    <citation type="journal article" date="2019" name="Int. J. Syst. Evol. Microbiol.">
        <title>The Global Catalogue of Microorganisms (GCM) 10K type strain sequencing project: providing services to taxonomists for standard genome sequencing and annotation.</title>
        <authorList>
            <consortium name="The Broad Institute Genomics Platform"/>
            <consortium name="The Broad Institute Genome Sequencing Center for Infectious Disease"/>
            <person name="Wu L."/>
            <person name="Ma J."/>
        </authorList>
    </citation>
    <scope>NUCLEOTIDE SEQUENCE [LARGE SCALE GENOMIC DNA]</scope>
    <source>
        <strain evidence="3">CECT 7649</strain>
    </source>
</reference>
<sequence>MDSKNALGEYLRARRELVRPEDVGLVPGGRRRVPGLRREELALLSGISSDYYLRLEQGRDQCPSAQVVDALASALRLDADGAAYLHELARPRKRRAPRTPPERVPAGVAMLLGSLTMPAFVQGRYMDVLAANPIAQALSPNFRPGVNVLRALFLDPSDRELHQDWERATKAVVAGLRASAGPDAAGDPRLESLVGELSLRSERFRKLWARHDVERRAGGTSHMLHPLVGTLHLRREKLALNGVDGQLLVVYHAEPGSESAQALALLGSYAATTEAGDPGSPLYSSGAEGR</sequence>
<dbReference type="Pfam" id="PF17765">
    <property type="entry name" value="MLTR_LBD"/>
    <property type="match status" value="1"/>
</dbReference>
<protein>
    <submittedName>
        <fullName evidence="2">Helix-turn-helix transcriptional regulator</fullName>
    </submittedName>
</protein>
<proteinExistence type="predicted"/>
<keyword evidence="3" id="KW-1185">Reference proteome</keyword>
<dbReference type="RefSeq" id="WP_380828781.1">
    <property type="nucleotide sequence ID" value="NZ_JBHTCG010000015.1"/>
</dbReference>